<evidence type="ECO:0000256" key="2">
    <source>
        <dbReference type="ARBA" id="ARBA00010384"/>
    </source>
</evidence>
<keyword evidence="6" id="KW-0677">Repeat</keyword>
<feature type="compositionally biased region" description="Polar residues" evidence="9">
    <location>
        <begin position="304"/>
        <end position="315"/>
    </location>
</feature>
<dbReference type="STRING" id="106582.ENSMZEP00005013216"/>
<evidence type="ECO:0000256" key="5">
    <source>
        <dbReference type="ARBA" id="ARBA00022490"/>
    </source>
</evidence>
<evidence type="ECO:0000256" key="1">
    <source>
        <dbReference type="ARBA" id="ARBA00004496"/>
    </source>
</evidence>
<dbReference type="AlphaFoldDB" id="A0A3P9BUA6"/>
<protein>
    <recommendedName>
        <fullName evidence="3">Tudor domain-containing protein 5</fullName>
    </recommendedName>
</protein>
<keyword evidence="4" id="KW-0217">Developmental protein</keyword>
<evidence type="ECO:0000259" key="10">
    <source>
        <dbReference type="PROSITE" id="PS50304"/>
    </source>
</evidence>
<dbReference type="PANTHER" id="PTHR22948">
    <property type="entry name" value="TUDOR DOMAIN CONTAINING PROTEIN"/>
    <property type="match status" value="1"/>
</dbReference>
<dbReference type="InterPro" id="IPR041966">
    <property type="entry name" value="LOTUS-like"/>
</dbReference>
<evidence type="ECO:0000259" key="11">
    <source>
        <dbReference type="PROSITE" id="PS51644"/>
    </source>
</evidence>
<dbReference type="GO" id="GO:0005737">
    <property type="term" value="C:cytoplasm"/>
    <property type="evidence" value="ECO:0007669"/>
    <property type="project" value="UniProtKB-SubCell"/>
</dbReference>
<dbReference type="PROSITE" id="PS50304">
    <property type="entry name" value="TUDOR"/>
    <property type="match status" value="1"/>
</dbReference>
<dbReference type="InterPro" id="IPR002999">
    <property type="entry name" value="Tudor"/>
</dbReference>
<evidence type="ECO:0000256" key="9">
    <source>
        <dbReference type="SAM" id="MobiDB-lite"/>
    </source>
</evidence>
<keyword evidence="5" id="KW-0963">Cytoplasm</keyword>
<keyword evidence="8" id="KW-0744">Spermatogenesis</keyword>
<dbReference type="SUPFAM" id="SSF63748">
    <property type="entry name" value="Tudor/PWWP/MBT"/>
    <property type="match status" value="1"/>
</dbReference>
<proteinExistence type="inferred from homology"/>
<dbReference type="GO" id="GO:0030154">
    <property type="term" value="P:cell differentiation"/>
    <property type="evidence" value="ECO:0007669"/>
    <property type="project" value="UniProtKB-KW"/>
</dbReference>
<dbReference type="GO" id="GO:0007283">
    <property type="term" value="P:spermatogenesis"/>
    <property type="evidence" value="ECO:0007669"/>
    <property type="project" value="UniProtKB-KW"/>
</dbReference>
<sequence>MRLPSHLNCRIIFSKVVLCVEKGRVSAVLLYARFLTSSCCVFQMYSGKMNHENILAQLKKEVRSLLISSKNGLAPEELLRDYATMLGHSMPLKVLGFRNILDMSQQMPDVVSINFRPDGSIFLKAVGHETTRRIEELVTKQRSKPNKKVSRGGARYFPTHSVSHYVVLPRRGPAPPAIPAQLRTELRILLSQGPIRLSDLEASFWRFFGRPLCIRSYGFYSTGEMLGAAADMLVISQSRFGSLVFLREHMIPRPLLKLPASTKRGGLIKPALPRTCRPDSERPDVKLQSPKTPPAEAPEKPTSLNQTSTQNSLDSARSEPGTVDSKPGADEKNQETKAQLSSEIQLFDNHVLQLEEGLRQQILENGVAGTINQELKDKLRAVIGQTDGGLSVHKLPAEYKRCFGEDLPLQQSGFVSVTELIGAMSDTFHLRPNTRPGVSLSLHRLLQPAYMRNDYLISAIPVHLSPAVPLDALQSKPLKPPTRHCARELVEVLVERVESPGYFYIRFSETEEARAMENMIFQLLYGLFNRAYSDQFVRRGQVCCVSPDGLWFYRVVIHKVISPTQVEVYYVDFGDLTVVPTANLKFLKSAYSVLPAQAVPSSLAGIKPTSVSSWTPGATADFQKLCCDRTLVGALDCYSGDVLQLYLCDTHTDDDIYIHTVLLSQGHGTPCSPADSCQVTPVSLYLGEGVADLPEVREEMISSPEPGDTSEESIMDKLKVAHWSHRNIVQGYSALAPWDVVRFGKRSFYVSG</sequence>
<dbReference type="Gene3D" id="3.30.420.610">
    <property type="entry name" value="LOTUS domain-like"/>
    <property type="match status" value="3"/>
</dbReference>
<evidence type="ECO:0000256" key="7">
    <source>
        <dbReference type="ARBA" id="ARBA00022782"/>
    </source>
</evidence>
<reference evidence="12" key="1">
    <citation type="submission" date="2025-08" db="UniProtKB">
        <authorList>
            <consortium name="Ensembl"/>
        </authorList>
    </citation>
    <scope>IDENTIFICATION</scope>
</reference>
<comment type="similarity">
    <text evidence="2">Belongs to the TDRD5 family.</text>
</comment>
<evidence type="ECO:0000256" key="3">
    <source>
        <dbReference type="ARBA" id="ARBA00013420"/>
    </source>
</evidence>
<dbReference type="InterPro" id="IPR050621">
    <property type="entry name" value="Tudor_domain_containing"/>
</dbReference>
<dbReference type="Proteomes" id="UP000265160">
    <property type="component" value="Unplaced"/>
</dbReference>
<evidence type="ECO:0000256" key="6">
    <source>
        <dbReference type="ARBA" id="ARBA00022737"/>
    </source>
</evidence>
<dbReference type="PANTHER" id="PTHR22948:SF19">
    <property type="entry name" value="TUDOR DOMAIN-CONTAINING PROTEIN 5"/>
    <property type="match status" value="1"/>
</dbReference>
<keyword evidence="13" id="KW-1185">Reference proteome</keyword>
<feature type="domain" description="HTH OST-type" evidence="11">
    <location>
        <begin position="371"/>
        <end position="444"/>
    </location>
</feature>
<dbReference type="Pfam" id="PF12872">
    <property type="entry name" value="OST-HTH"/>
    <property type="match status" value="3"/>
</dbReference>
<dbReference type="Gene3D" id="2.40.50.90">
    <property type="match status" value="1"/>
</dbReference>
<dbReference type="Ensembl" id="ENSMZET00005013666.1">
    <property type="protein sequence ID" value="ENSMZEP00005013216.1"/>
    <property type="gene ID" value="ENSMZEG00005009928.1"/>
</dbReference>
<reference evidence="12" key="2">
    <citation type="submission" date="2025-09" db="UniProtKB">
        <authorList>
            <consortium name="Ensembl"/>
        </authorList>
    </citation>
    <scope>IDENTIFICATION</scope>
</reference>
<evidence type="ECO:0000256" key="8">
    <source>
        <dbReference type="ARBA" id="ARBA00022871"/>
    </source>
</evidence>
<comment type="subcellular location">
    <subcellularLocation>
        <location evidence="1">Cytoplasm</location>
    </subcellularLocation>
</comment>
<dbReference type="InterPro" id="IPR035437">
    <property type="entry name" value="SNase_OB-fold_sf"/>
</dbReference>
<evidence type="ECO:0000313" key="13">
    <source>
        <dbReference type="Proteomes" id="UP000265160"/>
    </source>
</evidence>
<evidence type="ECO:0000313" key="12">
    <source>
        <dbReference type="Ensembl" id="ENSMZEP00005013216.1"/>
    </source>
</evidence>
<feature type="domain" description="Tudor" evidence="10">
    <location>
        <begin position="536"/>
        <end position="594"/>
    </location>
</feature>
<dbReference type="PROSITE" id="PS51644">
    <property type="entry name" value="HTH_OST"/>
    <property type="match status" value="3"/>
</dbReference>
<dbReference type="InterPro" id="IPR025605">
    <property type="entry name" value="OST-HTH/LOTUS_dom"/>
</dbReference>
<feature type="compositionally biased region" description="Basic and acidic residues" evidence="9">
    <location>
        <begin position="276"/>
        <end position="285"/>
    </location>
</feature>
<organism evidence="12 13">
    <name type="scientific">Maylandia zebra</name>
    <name type="common">zebra mbuna</name>
    <dbReference type="NCBI Taxonomy" id="106582"/>
    <lineage>
        <taxon>Eukaryota</taxon>
        <taxon>Metazoa</taxon>
        <taxon>Chordata</taxon>
        <taxon>Craniata</taxon>
        <taxon>Vertebrata</taxon>
        <taxon>Euteleostomi</taxon>
        <taxon>Actinopterygii</taxon>
        <taxon>Neopterygii</taxon>
        <taxon>Teleostei</taxon>
        <taxon>Neoteleostei</taxon>
        <taxon>Acanthomorphata</taxon>
        <taxon>Ovalentaria</taxon>
        <taxon>Cichlomorphae</taxon>
        <taxon>Cichliformes</taxon>
        <taxon>Cichlidae</taxon>
        <taxon>African cichlids</taxon>
        <taxon>Pseudocrenilabrinae</taxon>
        <taxon>Haplochromini</taxon>
        <taxon>Maylandia</taxon>
        <taxon>Maylandia zebra complex</taxon>
    </lineage>
</organism>
<dbReference type="GeneTree" id="ENSGT00940000159902"/>
<dbReference type="Pfam" id="PF00567">
    <property type="entry name" value="TUDOR"/>
    <property type="match status" value="1"/>
</dbReference>
<name>A0A3P9BUA6_9CICH</name>
<feature type="region of interest" description="Disordered" evidence="9">
    <location>
        <begin position="266"/>
        <end position="340"/>
    </location>
</feature>
<accession>A0A3P9BUA6</accession>
<feature type="domain" description="HTH OST-type" evidence="11">
    <location>
        <begin position="174"/>
        <end position="250"/>
    </location>
</feature>
<feature type="domain" description="HTH OST-type" evidence="11">
    <location>
        <begin position="54"/>
        <end position="127"/>
    </location>
</feature>
<keyword evidence="7" id="KW-0221">Differentiation</keyword>
<dbReference type="Gene3D" id="2.30.30.140">
    <property type="match status" value="1"/>
</dbReference>
<evidence type="ECO:0000256" key="4">
    <source>
        <dbReference type="ARBA" id="ARBA00022473"/>
    </source>
</evidence>